<name>A0A3B0SIS7_9ZZZZ</name>
<proteinExistence type="predicted"/>
<feature type="region of interest" description="Disordered" evidence="1">
    <location>
        <begin position="192"/>
        <end position="235"/>
    </location>
</feature>
<sequence>MMCSRLARRSWAILLVSALAVLALGQPAGAQTSGEWVLSDMSVEPEGGAPPDRWTVNSISETSMSLTVDWEEGYRGTYEFSWSALPPTIPPGELSVSAKANASIQREGSQSYSSTGIAMDINGNRVLLVPLELGCGQANGVTGPIVCSGPQEDSDDAKVPIEAGSLGDTLVVVVFSGKCGCTVQWTYEWQGPVPTAPGEGTTDDGTPTGQDTSPGSGPATTIPAADEPPSQAGNSLIIPDADEVITPEEAIAASIVMILIAVGMGWITAAEAGLALRDVLGPGGGERAEDLLGRSGSPSPASETPTPEAPPPGPPSSSEARTPDSDQSRTPGRDPLTEWTPQRLDQLAEQAEGFLVEDLGRSLPVIPMMEELDAIRDRIAAGTATPSDLERLRSIRDVAATANEFRRSGDEEFRQRVDQMLDWAGFAQQVGLMGGKGAAGAEFGPVVGGIVTTVVDTVSNREHGWDRAALIGVTNGAIDGITGGLSERLRALALGSRVGGGALLNGVAAATQSYLEQFIANGGNVAAIDMDQVYRSGEIGAGFGAVFGAAGGDARVPGASPDVPQTGRFDGDGAVPRSGTPDIPHTTRIPDAPPVDVTAPTAPQTPPVDVTAPTAAQVPPVDGPAPTVAGSPPVDVTAPTAAQVPPVDG</sequence>
<reference evidence="2" key="1">
    <citation type="submission" date="2018-06" db="EMBL/GenBank/DDBJ databases">
        <authorList>
            <person name="Zhirakovskaya E."/>
        </authorList>
    </citation>
    <scope>NUCLEOTIDE SEQUENCE</scope>
</reference>
<dbReference type="AlphaFoldDB" id="A0A3B0SIS7"/>
<feature type="compositionally biased region" description="Low complexity" evidence="1">
    <location>
        <begin position="594"/>
        <end position="620"/>
    </location>
</feature>
<feature type="compositionally biased region" description="Low complexity" evidence="1">
    <location>
        <begin position="196"/>
        <end position="218"/>
    </location>
</feature>
<dbReference type="EMBL" id="UOEK01000093">
    <property type="protein sequence ID" value="VAV96223.1"/>
    <property type="molecule type" value="Genomic_DNA"/>
</dbReference>
<feature type="compositionally biased region" description="Basic and acidic residues" evidence="1">
    <location>
        <begin position="321"/>
        <end position="336"/>
    </location>
</feature>
<protein>
    <submittedName>
        <fullName evidence="2">Uncharacterized protein</fullName>
    </submittedName>
</protein>
<feature type="region of interest" description="Disordered" evidence="1">
    <location>
        <begin position="556"/>
        <end position="649"/>
    </location>
</feature>
<feature type="compositionally biased region" description="Low complexity" evidence="1">
    <location>
        <begin position="295"/>
        <end position="306"/>
    </location>
</feature>
<feature type="non-terminal residue" evidence="2">
    <location>
        <position position="649"/>
    </location>
</feature>
<feature type="region of interest" description="Disordered" evidence="1">
    <location>
        <begin position="285"/>
        <end position="341"/>
    </location>
</feature>
<gene>
    <name evidence="2" type="ORF">MNBD_ACTINO02-1384</name>
</gene>
<evidence type="ECO:0000256" key="1">
    <source>
        <dbReference type="SAM" id="MobiDB-lite"/>
    </source>
</evidence>
<organism evidence="2">
    <name type="scientific">hydrothermal vent metagenome</name>
    <dbReference type="NCBI Taxonomy" id="652676"/>
    <lineage>
        <taxon>unclassified sequences</taxon>
        <taxon>metagenomes</taxon>
        <taxon>ecological metagenomes</taxon>
    </lineage>
</organism>
<accession>A0A3B0SIS7</accession>
<evidence type="ECO:0000313" key="2">
    <source>
        <dbReference type="EMBL" id="VAV96223.1"/>
    </source>
</evidence>